<dbReference type="AlphaFoldDB" id="A0A1B3XLP6"/>
<accession>A0A1B3XLP6</accession>
<proteinExistence type="predicted"/>
<dbReference type="EMBL" id="CP017080">
    <property type="protein sequence ID" value="AOH54112.1"/>
    <property type="molecule type" value="Genomic_DNA"/>
</dbReference>
<sequence>MSIYSWREKVQKACEKAIFMRTCLKFDAKPKLSSKSIKLTKADFRLEKEFYYRSESFSLFE</sequence>
<reference evidence="1 2" key="1">
    <citation type="submission" date="2016-08" db="EMBL/GenBank/DDBJ databases">
        <title>Complete genome sequence of Bacillus muralis G25-68, a strain with toxicity to nematodes.</title>
        <authorList>
            <person name="Zheng Z."/>
        </authorList>
    </citation>
    <scope>NUCLEOTIDE SEQUENCE [LARGE SCALE GENOMIC DNA]</scope>
    <source>
        <strain evidence="1 2">G25-68</strain>
    </source>
</reference>
<keyword evidence="2" id="KW-1185">Reference proteome</keyword>
<gene>
    <name evidence="1" type="ORF">ABE28_007085</name>
</gene>
<dbReference type="KEGG" id="bmur:ABE28_007085"/>
<name>A0A1B3XLP6_9BACI</name>
<organism evidence="1 2">
    <name type="scientific">Peribacillus muralis</name>
    <dbReference type="NCBI Taxonomy" id="264697"/>
    <lineage>
        <taxon>Bacteria</taxon>
        <taxon>Bacillati</taxon>
        <taxon>Bacillota</taxon>
        <taxon>Bacilli</taxon>
        <taxon>Bacillales</taxon>
        <taxon>Bacillaceae</taxon>
        <taxon>Peribacillus</taxon>
    </lineage>
</organism>
<protein>
    <submittedName>
        <fullName evidence="1">Uncharacterized protein</fullName>
    </submittedName>
</protein>
<dbReference type="STRING" id="264697.ABE28_007085"/>
<dbReference type="Proteomes" id="UP000077926">
    <property type="component" value="Chromosome"/>
</dbReference>
<evidence type="ECO:0000313" key="2">
    <source>
        <dbReference type="Proteomes" id="UP000077926"/>
    </source>
</evidence>
<evidence type="ECO:0000313" key="1">
    <source>
        <dbReference type="EMBL" id="AOH54112.1"/>
    </source>
</evidence>